<evidence type="ECO:0000313" key="3">
    <source>
        <dbReference type="Proteomes" id="UP000324222"/>
    </source>
</evidence>
<proteinExistence type="predicted"/>
<evidence type="ECO:0000313" key="2">
    <source>
        <dbReference type="EMBL" id="MPC92166.1"/>
    </source>
</evidence>
<dbReference type="AlphaFoldDB" id="A0A5B7JDJ0"/>
<dbReference type="Proteomes" id="UP000324222">
    <property type="component" value="Unassembled WGS sequence"/>
</dbReference>
<keyword evidence="1" id="KW-1133">Transmembrane helix</keyword>
<gene>
    <name evidence="2" type="ORF">E2C01_087238</name>
</gene>
<reference evidence="2 3" key="1">
    <citation type="submission" date="2019-05" db="EMBL/GenBank/DDBJ databases">
        <title>Another draft genome of Portunus trituberculatus and its Hox gene families provides insights of decapod evolution.</title>
        <authorList>
            <person name="Jeong J.-H."/>
            <person name="Song I."/>
            <person name="Kim S."/>
            <person name="Choi T."/>
            <person name="Kim D."/>
            <person name="Ryu S."/>
            <person name="Kim W."/>
        </authorList>
    </citation>
    <scope>NUCLEOTIDE SEQUENCE [LARGE SCALE GENOMIC DNA]</scope>
    <source>
        <tissue evidence="2">Muscle</tissue>
    </source>
</reference>
<accession>A0A5B7JDJ0</accession>
<keyword evidence="1" id="KW-0812">Transmembrane</keyword>
<dbReference type="EMBL" id="VSRR010090295">
    <property type="protein sequence ID" value="MPC92166.1"/>
    <property type="molecule type" value="Genomic_DNA"/>
</dbReference>
<name>A0A5B7JDJ0_PORTR</name>
<keyword evidence="3" id="KW-1185">Reference proteome</keyword>
<feature type="transmembrane region" description="Helical" evidence="1">
    <location>
        <begin position="133"/>
        <end position="151"/>
    </location>
</feature>
<evidence type="ECO:0000256" key="1">
    <source>
        <dbReference type="SAM" id="Phobius"/>
    </source>
</evidence>
<sequence length="167" mass="18362">MDRARHRRSGPLQSFSRASRCVVDSLGRLMVVRKDLLESRPLCSSLDQGVFVVDVDWVEDDHARPLMHILQLLLLSGAERGGPRWGGIHELGEDEGQLVHRDTEKLGRPDYLEGIGATEIWGGGTAAGKLQTCIITVLMWLMVILFSSAAVPPPYAGSQWIPIPPGE</sequence>
<comment type="caution">
    <text evidence="2">The sequence shown here is derived from an EMBL/GenBank/DDBJ whole genome shotgun (WGS) entry which is preliminary data.</text>
</comment>
<protein>
    <submittedName>
        <fullName evidence="2">Uncharacterized protein</fullName>
    </submittedName>
</protein>
<organism evidence="2 3">
    <name type="scientific">Portunus trituberculatus</name>
    <name type="common">Swimming crab</name>
    <name type="synonym">Neptunus trituberculatus</name>
    <dbReference type="NCBI Taxonomy" id="210409"/>
    <lineage>
        <taxon>Eukaryota</taxon>
        <taxon>Metazoa</taxon>
        <taxon>Ecdysozoa</taxon>
        <taxon>Arthropoda</taxon>
        <taxon>Crustacea</taxon>
        <taxon>Multicrustacea</taxon>
        <taxon>Malacostraca</taxon>
        <taxon>Eumalacostraca</taxon>
        <taxon>Eucarida</taxon>
        <taxon>Decapoda</taxon>
        <taxon>Pleocyemata</taxon>
        <taxon>Brachyura</taxon>
        <taxon>Eubrachyura</taxon>
        <taxon>Portunoidea</taxon>
        <taxon>Portunidae</taxon>
        <taxon>Portuninae</taxon>
        <taxon>Portunus</taxon>
    </lineage>
</organism>
<keyword evidence="1" id="KW-0472">Membrane</keyword>